<gene>
    <name evidence="1" type="ORF">PVAP13_3KG387000</name>
</gene>
<dbReference type="Proteomes" id="UP000823388">
    <property type="component" value="Chromosome 3K"/>
</dbReference>
<keyword evidence="2" id="KW-1185">Reference proteome</keyword>
<comment type="caution">
    <text evidence="1">The sequence shown here is derived from an EMBL/GenBank/DDBJ whole genome shotgun (WGS) entry which is preliminary data.</text>
</comment>
<proteinExistence type="predicted"/>
<sequence length="66" mass="7712">MECRPVHILDFSDRVMRNRTIKYVKVLWTNQSESEATWVLEAQICEKYLELFESGSRVGGCSVGWE</sequence>
<organism evidence="1 2">
    <name type="scientific">Panicum virgatum</name>
    <name type="common">Blackwell switchgrass</name>
    <dbReference type="NCBI Taxonomy" id="38727"/>
    <lineage>
        <taxon>Eukaryota</taxon>
        <taxon>Viridiplantae</taxon>
        <taxon>Streptophyta</taxon>
        <taxon>Embryophyta</taxon>
        <taxon>Tracheophyta</taxon>
        <taxon>Spermatophyta</taxon>
        <taxon>Magnoliopsida</taxon>
        <taxon>Liliopsida</taxon>
        <taxon>Poales</taxon>
        <taxon>Poaceae</taxon>
        <taxon>PACMAD clade</taxon>
        <taxon>Panicoideae</taxon>
        <taxon>Panicodae</taxon>
        <taxon>Paniceae</taxon>
        <taxon>Panicinae</taxon>
        <taxon>Panicum</taxon>
        <taxon>Panicum sect. Hiantes</taxon>
    </lineage>
</organism>
<evidence type="ECO:0008006" key="3">
    <source>
        <dbReference type="Google" id="ProtNLM"/>
    </source>
</evidence>
<reference evidence="1" key="1">
    <citation type="submission" date="2020-05" db="EMBL/GenBank/DDBJ databases">
        <title>WGS assembly of Panicum virgatum.</title>
        <authorList>
            <person name="Lovell J.T."/>
            <person name="Jenkins J."/>
            <person name="Shu S."/>
            <person name="Juenger T.E."/>
            <person name="Schmutz J."/>
        </authorList>
    </citation>
    <scope>NUCLEOTIDE SEQUENCE</scope>
    <source>
        <strain evidence="1">AP13</strain>
    </source>
</reference>
<protein>
    <recommendedName>
        <fullName evidence="3">Chromo domain-containing protein</fullName>
    </recommendedName>
</protein>
<name>A0A8T0V023_PANVG</name>
<accession>A0A8T0V023</accession>
<evidence type="ECO:0000313" key="1">
    <source>
        <dbReference type="EMBL" id="KAG2628420.1"/>
    </source>
</evidence>
<evidence type="ECO:0000313" key="2">
    <source>
        <dbReference type="Proteomes" id="UP000823388"/>
    </source>
</evidence>
<dbReference type="EMBL" id="CM029041">
    <property type="protein sequence ID" value="KAG2628420.1"/>
    <property type="molecule type" value="Genomic_DNA"/>
</dbReference>
<dbReference type="AlphaFoldDB" id="A0A8T0V023"/>